<keyword evidence="8" id="KW-1185">Reference proteome</keyword>
<keyword evidence="3" id="KW-0378">Hydrolase</keyword>
<feature type="compositionally biased region" description="Polar residues" evidence="5">
    <location>
        <begin position="291"/>
        <end position="302"/>
    </location>
</feature>
<protein>
    <recommendedName>
        <fullName evidence="6">HBS1-like protein N-terminal domain-containing protein</fullName>
    </recommendedName>
</protein>
<feature type="compositionally biased region" description="Basic and acidic residues" evidence="5">
    <location>
        <begin position="226"/>
        <end position="239"/>
    </location>
</feature>
<evidence type="ECO:0000256" key="2">
    <source>
        <dbReference type="ARBA" id="ARBA00022490"/>
    </source>
</evidence>
<evidence type="ECO:0000256" key="4">
    <source>
        <dbReference type="ARBA" id="ARBA00022917"/>
    </source>
</evidence>
<name>A0AAN6Q7U9_9PEZI</name>
<dbReference type="EMBL" id="MU863625">
    <property type="protein sequence ID" value="KAK4105248.1"/>
    <property type="molecule type" value="Genomic_DNA"/>
</dbReference>
<sequence length="427" mass="46854">MSRHQYVRNLDYKDALDEYEGYSEEEDELSPEDRALLNQGTADVQAALGVEASKVTVAQIEEALWHYYYDVDRSVAYLTAKFINPPPKAVKPPTRQPTGKSVTCAVDTAAADVALELDAPVYWARKYLDANEAGIPAPQLSPTSYLLMRETELPAASWHVAGAAALARPAPSISNLFQDMPWGNIPRHREAALVPPLIPRGGLLGGSGTPPKMSKLQALAAARKKKAEERAADDNKLKVVEMPTGKENVLPSAPSKQFKRLRIAESAPRDRIVSTMAPSVPQPQPAKSGAQERSNMASSTPQDEPLPKAKPSAFARVLCGLPDEKPKPKPPMEEETPLDPSLFGKRYGPDNKGTPPTEPFDSTWWFDIRKRKRSEDDSDGYEEEVVLYPNLPQFAKDNFAQPSPDDIVLAAQAKAKPKGSLLKKSKR</sequence>
<evidence type="ECO:0000256" key="3">
    <source>
        <dbReference type="ARBA" id="ARBA00022801"/>
    </source>
</evidence>
<evidence type="ECO:0000256" key="1">
    <source>
        <dbReference type="ARBA" id="ARBA00004496"/>
    </source>
</evidence>
<keyword evidence="4" id="KW-0648">Protein biosynthesis</keyword>
<reference evidence="7" key="1">
    <citation type="journal article" date="2023" name="Mol. Phylogenet. Evol.">
        <title>Genome-scale phylogeny and comparative genomics of the fungal order Sordariales.</title>
        <authorList>
            <person name="Hensen N."/>
            <person name="Bonometti L."/>
            <person name="Westerberg I."/>
            <person name="Brannstrom I.O."/>
            <person name="Guillou S."/>
            <person name="Cros-Aarteil S."/>
            <person name="Calhoun S."/>
            <person name="Haridas S."/>
            <person name="Kuo A."/>
            <person name="Mondo S."/>
            <person name="Pangilinan J."/>
            <person name="Riley R."/>
            <person name="LaButti K."/>
            <person name="Andreopoulos B."/>
            <person name="Lipzen A."/>
            <person name="Chen C."/>
            <person name="Yan M."/>
            <person name="Daum C."/>
            <person name="Ng V."/>
            <person name="Clum A."/>
            <person name="Steindorff A."/>
            <person name="Ohm R.A."/>
            <person name="Martin F."/>
            <person name="Silar P."/>
            <person name="Natvig D.O."/>
            <person name="Lalanne C."/>
            <person name="Gautier V."/>
            <person name="Ament-Velasquez S.L."/>
            <person name="Kruys A."/>
            <person name="Hutchinson M.I."/>
            <person name="Powell A.J."/>
            <person name="Barry K."/>
            <person name="Miller A.N."/>
            <person name="Grigoriev I.V."/>
            <person name="Debuchy R."/>
            <person name="Gladieux P."/>
            <person name="Hiltunen Thoren M."/>
            <person name="Johannesson H."/>
        </authorList>
    </citation>
    <scope>NUCLEOTIDE SEQUENCE</scope>
    <source>
        <strain evidence="7">CBS 757.83</strain>
    </source>
</reference>
<dbReference type="GO" id="GO:0005737">
    <property type="term" value="C:cytoplasm"/>
    <property type="evidence" value="ECO:0007669"/>
    <property type="project" value="UniProtKB-SubCell"/>
</dbReference>
<reference evidence="7" key="2">
    <citation type="submission" date="2023-05" db="EMBL/GenBank/DDBJ databases">
        <authorList>
            <consortium name="Lawrence Berkeley National Laboratory"/>
            <person name="Steindorff A."/>
            <person name="Hensen N."/>
            <person name="Bonometti L."/>
            <person name="Westerberg I."/>
            <person name="Brannstrom I.O."/>
            <person name="Guillou S."/>
            <person name="Cros-Aarteil S."/>
            <person name="Calhoun S."/>
            <person name="Haridas S."/>
            <person name="Kuo A."/>
            <person name="Mondo S."/>
            <person name="Pangilinan J."/>
            <person name="Riley R."/>
            <person name="Labutti K."/>
            <person name="Andreopoulos B."/>
            <person name="Lipzen A."/>
            <person name="Chen C."/>
            <person name="Yanf M."/>
            <person name="Daum C."/>
            <person name="Ng V."/>
            <person name="Clum A."/>
            <person name="Ohm R."/>
            <person name="Martin F."/>
            <person name="Silar P."/>
            <person name="Natvig D."/>
            <person name="Lalanne C."/>
            <person name="Gautier V."/>
            <person name="Ament-Velasquez S.L."/>
            <person name="Kruys A."/>
            <person name="Hutchinson M.I."/>
            <person name="Powell A.J."/>
            <person name="Barry K."/>
            <person name="Miller A.N."/>
            <person name="Grigoriev I.V."/>
            <person name="Debuchy R."/>
            <person name="Gladieux P."/>
            <person name="Thoren M.H."/>
            <person name="Johannesson H."/>
        </authorList>
    </citation>
    <scope>NUCLEOTIDE SEQUENCE</scope>
    <source>
        <strain evidence="7">CBS 757.83</strain>
    </source>
</reference>
<evidence type="ECO:0000259" key="6">
    <source>
        <dbReference type="Pfam" id="PF08938"/>
    </source>
</evidence>
<feature type="compositionally biased region" description="Basic and acidic residues" evidence="5">
    <location>
        <begin position="322"/>
        <end position="332"/>
    </location>
</feature>
<proteinExistence type="predicted"/>
<dbReference type="InterPro" id="IPR015033">
    <property type="entry name" value="HBS1-like_N"/>
</dbReference>
<organism evidence="7 8">
    <name type="scientific">Parathielavia hyrcaniae</name>
    <dbReference type="NCBI Taxonomy" id="113614"/>
    <lineage>
        <taxon>Eukaryota</taxon>
        <taxon>Fungi</taxon>
        <taxon>Dikarya</taxon>
        <taxon>Ascomycota</taxon>
        <taxon>Pezizomycotina</taxon>
        <taxon>Sordariomycetes</taxon>
        <taxon>Sordariomycetidae</taxon>
        <taxon>Sordariales</taxon>
        <taxon>Chaetomiaceae</taxon>
        <taxon>Parathielavia</taxon>
    </lineage>
</organism>
<dbReference type="Proteomes" id="UP001305647">
    <property type="component" value="Unassembled WGS sequence"/>
</dbReference>
<feature type="region of interest" description="Disordered" evidence="5">
    <location>
        <begin position="225"/>
        <end position="362"/>
    </location>
</feature>
<evidence type="ECO:0000256" key="5">
    <source>
        <dbReference type="SAM" id="MobiDB-lite"/>
    </source>
</evidence>
<dbReference type="GO" id="GO:0006412">
    <property type="term" value="P:translation"/>
    <property type="evidence" value="ECO:0007669"/>
    <property type="project" value="UniProtKB-KW"/>
</dbReference>
<feature type="domain" description="HBS1-like protein N-terminal" evidence="6">
    <location>
        <begin position="14"/>
        <end position="88"/>
    </location>
</feature>
<dbReference type="AlphaFoldDB" id="A0AAN6Q7U9"/>
<comment type="subcellular location">
    <subcellularLocation>
        <location evidence="1">Cytoplasm</location>
    </subcellularLocation>
</comment>
<dbReference type="GO" id="GO:0016787">
    <property type="term" value="F:hydrolase activity"/>
    <property type="evidence" value="ECO:0007669"/>
    <property type="project" value="UniProtKB-KW"/>
</dbReference>
<keyword evidence="2" id="KW-0963">Cytoplasm</keyword>
<evidence type="ECO:0000313" key="7">
    <source>
        <dbReference type="EMBL" id="KAK4105248.1"/>
    </source>
</evidence>
<evidence type="ECO:0000313" key="8">
    <source>
        <dbReference type="Proteomes" id="UP001305647"/>
    </source>
</evidence>
<comment type="caution">
    <text evidence="7">The sequence shown here is derived from an EMBL/GenBank/DDBJ whole genome shotgun (WGS) entry which is preliminary data.</text>
</comment>
<gene>
    <name evidence="7" type="ORF">N658DRAFT_112639</name>
</gene>
<accession>A0AAN6Q7U9</accession>
<dbReference type="Pfam" id="PF08938">
    <property type="entry name" value="HBS1_N"/>
    <property type="match status" value="1"/>
</dbReference>